<dbReference type="InterPro" id="IPR005097">
    <property type="entry name" value="Sacchrp_dh_NADP-bd"/>
</dbReference>
<evidence type="ECO:0000313" key="4">
    <source>
        <dbReference type="Proteomes" id="UP000281128"/>
    </source>
</evidence>
<reference evidence="3 4" key="1">
    <citation type="submission" date="2018-09" db="EMBL/GenBank/DDBJ databases">
        <title>Roseovarius spongiae sp. nov., isolated from a marine sponge.</title>
        <authorList>
            <person name="Zhuang L."/>
            <person name="Luo L."/>
        </authorList>
    </citation>
    <scope>NUCLEOTIDE SEQUENCE [LARGE SCALE GENOMIC DNA]</scope>
    <source>
        <strain evidence="3 4">HN-E21</strain>
    </source>
</reference>
<proteinExistence type="predicted"/>
<dbReference type="Pfam" id="PF03435">
    <property type="entry name" value="Sacchrp_dh_NADP"/>
    <property type="match status" value="1"/>
</dbReference>
<dbReference type="Proteomes" id="UP000281128">
    <property type="component" value="Unassembled WGS sequence"/>
</dbReference>
<organism evidence="3 4">
    <name type="scientific">Roseovarius spongiae</name>
    <dbReference type="NCBI Taxonomy" id="2320272"/>
    <lineage>
        <taxon>Bacteria</taxon>
        <taxon>Pseudomonadati</taxon>
        <taxon>Pseudomonadota</taxon>
        <taxon>Alphaproteobacteria</taxon>
        <taxon>Rhodobacterales</taxon>
        <taxon>Roseobacteraceae</taxon>
        <taxon>Roseovarius</taxon>
    </lineage>
</organism>
<dbReference type="OrthoDB" id="7808378at2"/>
<feature type="domain" description="Saccharopine dehydrogenase NADP binding" evidence="2">
    <location>
        <begin position="47"/>
        <end position="146"/>
    </location>
</feature>
<accession>A0A3A8AR74</accession>
<feature type="compositionally biased region" description="Polar residues" evidence="1">
    <location>
        <begin position="7"/>
        <end position="22"/>
    </location>
</feature>
<dbReference type="InterPro" id="IPR036291">
    <property type="entry name" value="NAD(P)-bd_dom_sf"/>
</dbReference>
<evidence type="ECO:0000313" key="3">
    <source>
        <dbReference type="EMBL" id="RKF12506.1"/>
    </source>
</evidence>
<dbReference type="Gene3D" id="3.40.50.720">
    <property type="entry name" value="NAD(P)-binding Rossmann-like Domain"/>
    <property type="match status" value="1"/>
</dbReference>
<dbReference type="SUPFAM" id="SSF51735">
    <property type="entry name" value="NAD(P)-binding Rossmann-fold domains"/>
    <property type="match status" value="1"/>
</dbReference>
<dbReference type="AlphaFoldDB" id="A0A3A8AR74"/>
<evidence type="ECO:0000256" key="1">
    <source>
        <dbReference type="SAM" id="MobiDB-lite"/>
    </source>
</evidence>
<comment type="caution">
    <text evidence="3">The sequence shown here is derived from an EMBL/GenBank/DDBJ whole genome shotgun (WGS) entry which is preliminary data.</text>
</comment>
<keyword evidence="4" id="KW-1185">Reference proteome</keyword>
<gene>
    <name evidence="3" type="ORF">D6850_17715</name>
</gene>
<protein>
    <submittedName>
        <fullName evidence="3">KR domain-containing protein</fullName>
    </submittedName>
</protein>
<sequence>MAGCSAGSRSPCSTWKPTQSDTRAWSSNISNDVWTTIRMAEGGTFAVLGGYGQLGRAVAELLVREGDAQVAIVGRDMKKAHGVAQDLARTSASASVRPMRADVNDAVTLERLLAEHDVLIHAAPLAKPATEALLSALLRTGGRTVLISHDVTATNTLQAAQDELIGADASVILDAGADPGLPGLVGHLAATTHGTAKDVELVARYRAKSVGCAGLADILDGASDAAWLFENTWRRAGYFELQRKSFPGKLEPSLTMPVYLPELDALVDRHGLSRLALWHGGLNGLADLAVSVRRLTGKLLPRHLFLEALRISVNHFNPPPYGLGVSATATGDEKASTVKVKLTHVDCFTPIGQRHCQKKSIYLSKRDKVLAIKVKLCGHQDATAHTRRTSLAFCIAAKHVRNRESQ</sequence>
<feature type="region of interest" description="Disordered" evidence="1">
    <location>
        <begin position="1"/>
        <end position="22"/>
    </location>
</feature>
<dbReference type="EMBL" id="RAPE01000007">
    <property type="protein sequence ID" value="RKF12506.1"/>
    <property type="molecule type" value="Genomic_DNA"/>
</dbReference>
<evidence type="ECO:0000259" key="2">
    <source>
        <dbReference type="Pfam" id="PF03435"/>
    </source>
</evidence>
<name>A0A3A8AR74_9RHOB</name>